<dbReference type="PANTHER" id="PTHR10000">
    <property type="entry name" value="PHOSPHOSERINE PHOSPHATASE"/>
    <property type="match status" value="1"/>
</dbReference>
<reference evidence="1 2" key="1">
    <citation type="journal article" date="2013" name="PLoS ONE">
        <title>Genomic Analysis by Deep Sequencing of the Probiotic Lactobacillus brevis KB290 Harboring Nine Plasmids Reveals Genomic Stability.</title>
        <authorList>
            <person name="Fukao M."/>
            <person name="Oshima K."/>
            <person name="Morita H."/>
            <person name="Toh H."/>
            <person name="Suda W."/>
            <person name="Kim S.W."/>
            <person name="Suzuki S."/>
            <person name="Yakabe T."/>
            <person name="Hattori M."/>
            <person name="Yajima N."/>
        </authorList>
    </citation>
    <scope>NUCLEOTIDE SEQUENCE [LARGE SCALE GENOMIC DNA]</scope>
    <source>
        <strain evidence="1 2">KB290</strain>
    </source>
</reference>
<dbReference type="HOGENOM" id="CLU_044146_4_0_9"/>
<dbReference type="PATRIC" id="fig|1001583.3.peg.1974"/>
<dbReference type="KEGG" id="lbk:LVISKB_1988"/>
<dbReference type="SUPFAM" id="SSF56784">
    <property type="entry name" value="HAD-like"/>
    <property type="match status" value="1"/>
</dbReference>
<dbReference type="GO" id="GO:0005829">
    <property type="term" value="C:cytosol"/>
    <property type="evidence" value="ECO:0007669"/>
    <property type="project" value="TreeGrafter"/>
</dbReference>
<dbReference type="Gene3D" id="3.30.1240.10">
    <property type="match status" value="1"/>
</dbReference>
<proteinExistence type="predicted"/>
<dbReference type="GO" id="GO:0016791">
    <property type="term" value="F:phosphatase activity"/>
    <property type="evidence" value="ECO:0007669"/>
    <property type="project" value="TreeGrafter"/>
</dbReference>
<dbReference type="InterPro" id="IPR036412">
    <property type="entry name" value="HAD-like_sf"/>
</dbReference>
<dbReference type="Proteomes" id="UP000012042">
    <property type="component" value="Chromosome"/>
</dbReference>
<dbReference type="AlphaFoldDB" id="M5AFP9"/>
<name>M5AFP9_LEVBR</name>
<sequence length="251" mass="27051">MMEAVVFDVDGTLSFNGQVIGAPIVAAIQRLQARGKRVIFASARLIRDLLPIIPAFTDQLLIGANGALVANQGQVQIMAPLSSSHLQQLTAMIDRYQLDYVVDSEWDYAARVTTDNLILRQLDPAHLAQKQELSMITSAIKIILLNIPLTHLADLTTSLQDQSGLTVIAHTGEANLDITAAGINKATTLARLGIRKYAAFGNDQNDLAMLAQAQLSIWVTSKPALADLGRTMMIQCAPTAAAVVEQIDAIR</sequence>
<dbReference type="Pfam" id="PF08282">
    <property type="entry name" value="Hydrolase_3"/>
    <property type="match status" value="1"/>
</dbReference>
<dbReference type="PANTHER" id="PTHR10000:SF53">
    <property type="entry name" value="5-AMINO-6-(5-PHOSPHO-D-RIBITYLAMINO)URACIL PHOSPHATASE YBJI-RELATED"/>
    <property type="match status" value="1"/>
</dbReference>
<dbReference type="InterPro" id="IPR006379">
    <property type="entry name" value="HAD-SF_hydro_IIB"/>
</dbReference>
<evidence type="ECO:0000313" key="1">
    <source>
        <dbReference type="EMBL" id="BAN07623.1"/>
    </source>
</evidence>
<dbReference type="EMBL" id="AP012167">
    <property type="protein sequence ID" value="BAN07623.1"/>
    <property type="molecule type" value="Genomic_DNA"/>
</dbReference>
<dbReference type="NCBIfam" id="TIGR01484">
    <property type="entry name" value="HAD-SF-IIB"/>
    <property type="match status" value="1"/>
</dbReference>
<dbReference type="InterPro" id="IPR023214">
    <property type="entry name" value="HAD_sf"/>
</dbReference>
<gene>
    <name evidence="1" type="ORF">LVISKB_1988</name>
</gene>
<evidence type="ECO:0000313" key="2">
    <source>
        <dbReference type="Proteomes" id="UP000012042"/>
    </source>
</evidence>
<dbReference type="GO" id="GO:0000287">
    <property type="term" value="F:magnesium ion binding"/>
    <property type="evidence" value="ECO:0007669"/>
    <property type="project" value="TreeGrafter"/>
</dbReference>
<organism evidence="1 2">
    <name type="scientific">Levilactobacillus brevis KB290</name>
    <dbReference type="NCBI Taxonomy" id="1001583"/>
    <lineage>
        <taxon>Bacteria</taxon>
        <taxon>Bacillati</taxon>
        <taxon>Bacillota</taxon>
        <taxon>Bacilli</taxon>
        <taxon>Lactobacillales</taxon>
        <taxon>Lactobacillaceae</taxon>
        <taxon>Levilactobacillus</taxon>
    </lineage>
</organism>
<protein>
    <recommendedName>
        <fullName evidence="3">Hydrolase</fullName>
    </recommendedName>
</protein>
<dbReference type="Gene3D" id="3.40.50.1000">
    <property type="entry name" value="HAD superfamily/HAD-like"/>
    <property type="match status" value="1"/>
</dbReference>
<accession>M5AFP9</accession>
<evidence type="ECO:0008006" key="3">
    <source>
        <dbReference type="Google" id="ProtNLM"/>
    </source>
</evidence>